<dbReference type="RefSeq" id="WP_007486232.1">
    <property type="nucleotide sequence ID" value="NZ_JH724315.1"/>
</dbReference>
<dbReference type="PATRIC" id="fig|997884.3.peg.3132"/>
<dbReference type="Gene3D" id="2.130.10.10">
    <property type="entry name" value="YVTN repeat-like/Quinoprotein amine dehydrogenase"/>
    <property type="match status" value="1"/>
</dbReference>
<name>I9GMB6_9BACE</name>
<protein>
    <recommendedName>
        <fullName evidence="2">BIG2 domain-containing protein</fullName>
    </recommendedName>
</protein>
<dbReference type="InterPro" id="IPR003343">
    <property type="entry name" value="Big_2"/>
</dbReference>
<evidence type="ECO:0000256" key="1">
    <source>
        <dbReference type="SAM" id="SignalP"/>
    </source>
</evidence>
<dbReference type="HOGENOM" id="CLU_010906_1_0_10"/>
<comment type="caution">
    <text evidence="3">The sequence shown here is derived from an EMBL/GenBank/DDBJ whole genome shotgun (WGS) entry which is preliminary data.</text>
</comment>
<dbReference type="InterPro" id="IPR031815">
    <property type="entry name" value="DUF5074"/>
</dbReference>
<dbReference type="InterPro" id="IPR008964">
    <property type="entry name" value="Invasin/intimin_cell_adhesion"/>
</dbReference>
<dbReference type="Proteomes" id="UP000003089">
    <property type="component" value="Unassembled WGS sequence"/>
</dbReference>
<dbReference type="SUPFAM" id="SSF50969">
    <property type="entry name" value="YVTN repeat-like/Quinoprotein amine dehydrogenase"/>
    <property type="match status" value="1"/>
</dbReference>
<evidence type="ECO:0000259" key="2">
    <source>
        <dbReference type="SMART" id="SM00635"/>
    </source>
</evidence>
<reference evidence="3 4" key="1">
    <citation type="submission" date="2012-02" db="EMBL/GenBank/DDBJ databases">
        <title>The Genome Sequence of Bacteroides nordii CL02T12C05.</title>
        <authorList>
            <consortium name="The Broad Institute Genome Sequencing Platform"/>
            <person name="Earl A."/>
            <person name="Ward D."/>
            <person name="Feldgarden M."/>
            <person name="Gevers D."/>
            <person name="Zitomersky N.L."/>
            <person name="Coyne M.J."/>
            <person name="Comstock L.E."/>
            <person name="Young S.K."/>
            <person name="Zeng Q."/>
            <person name="Gargeya S."/>
            <person name="Fitzgerald M."/>
            <person name="Haas B."/>
            <person name="Abouelleil A."/>
            <person name="Alvarado L."/>
            <person name="Arachchi H.M."/>
            <person name="Berlin A."/>
            <person name="Chapman S.B."/>
            <person name="Gearin G."/>
            <person name="Goldberg J."/>
            <person name="Griggs A."/>
            <person name="Gujja S."/>
            <person name="Hansen M."/>
            <person name="Heiman D."/>
            <person name="Howarth C."/>
            <person name="Larimer J."/>
            <person name="Lui A."/>
            <person name="MacDonald P.J.P."/>
            <person name="McCowen C."/>
            <person name="Montmayeur A."/>
            <person name="Murphy C."/>
            <person name="Neiman D."/>
            <person name="Pearson M."/>
            <person name="Priest M."/>
            <person name="Roberts A."/>
            <person name="Saif S."/>
            <person name="Shea T."/>
            <person name="Sisk P."/>
            <person name="Stolte C."/>
            <person name="Sykes S."/>
            <person name="Wortman J."/>
            <person name="Nusbaum C."/>
            <person name="Birren B."/>
        </authorList>
    </citation>
    <scope>NUCLEOTIDE SEQUENCE [LARGE SCALE GENOMIC DNA]</scope>
    <source>
        <strain evidence="3 4">CL02T12C05</strain>
    </source>
</reference>
<evidence type="ECO:0000313" key="3">
    <source>
        <dbReference type="EMBL" id="EIY47969.1"/>
    </source>
</evidence>
<dbReference type="SMART" id="SM00635">
    <property type="entry name" value="BID_2"/>
    <property type="match status" value="2"/>
</dbReference>
<dbReference type="InterPro" id="IPR015943">
    <property type="entry name" value="WD40/YVTN_repeat-like_dom_sf"/>
</dbReference>
<dbReference type="Pfam" id="PF16819">
    <property type="entry name" value="DUF5074"/>
    <property type="match status" value="1"/>
</dbReference>
<dbReference type="Gene3D" id="2.60.40.1080">
    <property type="match status" value="2"/>
</dbReference>
<dbReference type="InterPro" id="IPR011044">
    <property type="entry name" value="Quino_amine_DH_bsu"/>
</dbReference>
<keyword evidence="1" id="KW-0732">Signal</keyword>
<evidence type="ECO:0000313" key="4">
    <source>
        <dbReference type="Proteomes" id="UP000003089"/>
    </source>
</evidence>
<dbReference type="EMBL" id="AGXS01000020">
    <property type="protein sequence ID" value="EIY47969.1"/>
    <property type="molecule type" value="Genomic_DNA"/>
</dbReference>
<feature type="domain" description="BIG2" evidence="2">
    <location>
        <begin position="337"/>
        <end position="417"/>
    </location>
</feature>
<feature type="chain" id="PRO_5003720911" description="BIG2 domain-containing protein" evidence="1">
    <location>
        <begin position="21"/>
        <end position="1043"/>
    </location>
</feature>
<accession>I9GMB6</accession>
<feature type="signal peptide" evidence="1">
    <location>
        <begin position="1"/>
        <end position="20"/>
    </location>
</feature>
<organism evidence="3 4">
    <name type="scientific">Bacteroides nordii CL02T12C05</name>
    <dbReference type="NCBI Taxonomy" id="997884"/>
    <lineage>
        <taxon>Bacteria</taxon>
        <taxon>Pseudomonadati</taxon>
        <taxon>Bacteroidota</taxon>
        <taxon>Bacteroidia</taxon>
        <taxon>Bacteroidales</taxon>
        <taxon>Bacteroidaceae</taxon>
        <taxon>Bacteroides</taxon>
    </lineage>
</organism>
<dbReference type="STRING" id="997884.HMPREF1068_03048"/>
<sequence>MRKLLSLLGLMYFVCIGLQAQQTMFVQGVPRQVSTLPKALKSTGISIDASKIKYYVGEGSKTSVLVIRWNDGRGAENLVWGYKWEDAAKATGDAMLRAIAKADPRFYMLVYGDTQYGSAIGGFGFDLNGNRNIGLKKGDEEKKADEEGLIHTSAYDFDDYTAIDATDHWASGWYSGYWSYYTAGNLTEEPDYSSVGASSRILTDGSLDLWSFSSFSGSGEAAEINYYFYVPTPETGIYLPDEITFPISDGGVLPTILGCNGETAGTMLWTIQDKESQKDNTIIKTIRSTKDAFNGAVTFAGNKTGDAYVYFKTKIGNSVNYFQSNTCKITVTAPEKPITKIAFQQAEMESGIKQTVENPLTLTPSNATYTALTYTSSNKEVASVSTAGKITTTATEGEAIITASSVYDENVTASFKLTVKCQKAVEKIELGGENKVIEIEFKDIYCPVPVITPADADYTDVTYQIADPDIASFYQANIIAKKVGETTMTVTAKDGKGASTTVKLIVKERDHSPYAGYQDGTFILNEAWFGHENGDMNFLTEDKELMYRVYDRENPGEAFGATSCYGMIYADKFFVISKQPKDGGDSTPGGGRLVMMNAKTLKKIAGFDVIGGGDGRAIVGVNPDKVYISTTAGVVVFDVKNLKVGDIIEGTQGASLYNGQTGDMVKAGKYVFAIQQSKGTNIIDTETDKLVKCIENSKIQGITQGADGSVWLGSTNTLERLNPETLTIEETLQLPTGAEISCSWGAWRSTPFCASRTKNILYWSGGSSVMYGGAGYYRYEIGTDISTIKPFFSVAELPGATEGKLQTSYGTPRYDDRTDELIVMTTQKGSGTDYEHNWIHIVNGTTGELKKTIKLKQYYWFQAMPIFPDKYAPEVNGVESTLSFTTSSAPTVIDLTDKVTDKDNLTYNISKTLKSVSNESIATATLEGNTLTVTPKAIGETTITLAIESNGVVVEKNIHVVVSGGTGINDVETRKTIYCKDNMLSIYGYEGYRFIMYNSNGQAIGSYEVNSDRYNAPTDVARGIYLLNGHTGKQTVSAKIIVE</sequence>
<gene>
    <name evidence="3" type="ORF">HMPREF1068_03048</name>
</gene>
<dbReference type="eggNOG" id="COG3292">
    <property type="taxonomic scope" value="Bacteria"/>
</dbReference>
<dbReference type="SUPFAM" id="SSF49373">
    <property type="entry name" value="Invasin/intimin cell-adhesion fragments"/>
    <property type="match status" value="2"/>
</dbReference>
<feature type="domain" description="BIG2" evidence="2">
    <location>
        <begin position="424"/>
        <end position="502"/>
    </location>
</feature>
<proteinExistence type="predicted"/>
<keyword evidence="4" id="KW-1185">Reference proteome</keyword>
<dbReference type="AlphaFoldDB" id="I9GMB6"/>